<dbReference type="InterPro" id="IPR021321">
    <property type="entry name" value="DUF2922"/>
</dbReference>
<dbReference type="EMBL" id="CP003344">
    <property type="protein sequence ID" value="AGA68057.1"/>
    <property type="molecule type" value="Genomic_DNA"/>
</dbReference>
<dbReference type="AlphaFoldDB" id="L0F4G9"/>
<evidence type="ECO:0000313" key="2">
    <source>
        <dbReference type="Proteomes" id="UP000010797"/>
    </source>
</evidence>
<dbReference type="Proteomes" id="UP000010797">
    <property type="component" value="Chromosome"/>
</dbReference>
<dbReference type="STRING" id="871963.Desdi_0519"/>
<sequence>MAITTTKVLQLAFTTTSGKSVTITVANPKEDLTKTEVEAVMNTILAKNIFMTSSGELGSKRDALIVGTSTEDLYDPPLN</sequence>
<dbReference type="HOGENOM" id="CLU_181401_1_1_9"/>
<name>L0F4G9_DESDL</name>
<reference evidence="2" key="1">
    <citation type="submission" date="2012-02" db="EMBL/GenBank/DDBJ databases">
        <title>Complete sequence of Desulfitobacterium dichloroeliminans LMG P-21439.</title>
        <authorList>
            <person name="Lucas S."/>
            <person name="Han J."/>
            <person name="Lapidus A."/>
            <person name="Cheng J.-F."/>
            <person name="Goodwin L."/>
            <person name="Pitluck S."/>
            <person name="Peters L."/>
            <person name="Ovchinnikova G."/>
            <person name="Teshima H."/>
            <person name="Detter J.C."/>
            <person name="Han C."/>
            <person name="Tapia R."/>
            <person name="Land M."/>
            <person name="Hauser L."/>
            <person name="Kyrpides N."/>
            <person name="Ivanova N."/>
            <person name="Pagani I."/>
            <person name="Kruse T."/>
            <person name="de Vos W.M."/>
            <person name="Boon N."/>
            <person name="Smidt H."/>
            <person name="Woyke T."/>
        </authorList>
    </citation>
    <scope>NUCLEOTIDE SEQUENCE [LARGE SCALE GENOMIC DNA]</scope>
    <source>
        <strain evidence="2">LMG P-21439 / DCA1</strain>
    </source>
</reference>
<dbReference type="OrthoDB" id="9795264at2"/>
<accession>L0F4G9</accession>
<protein>
    <recommendedName>
        <fullName evidence="3">DUF2922 domain-containing protein</fullName>
    </recommendedName>
</protein>
<dbReference type="KEGG" id="ddl:Desdi_0519"/>
<gene>
    <name evidence="1" type="ordered locus">Desdi_0519</name>
</gene>
<dbReference type="Pfam" id="PF11148">
    <property type="entry name" value="DUF2922"/>
    <property type="match status" value="1"/>
</dbReference>
<dbReference type="RefSeq" id="WP_015261062.1">
    <property type="nucleotide sequence ID" value="NC_019903.1"/>
</dbReference>
<evidence type="ECO:0008006" key="3">
    <source>
        <dbReference type="Google" id="ProtNLM"/>
    </source>
</evidence>
<evidence type="ECO:0000313" key="1">
    <source>
        <dbReference type="EMBL" id="AGA68057.1"/>
    </source>
</evidence>
<keyword evidence="2" id="KW-1185">Reference proteome</keyword>
<dbReference type="eggNOG" id="ENOG5033A2M">
    <property type="taxonomic scope" value="Bacteria"/>
</dbReference>
<organism evidence="1 2">
    <name type="scientific">Desulfitobacterium dichloroeliminans (strain LMG P-21439 / DCA1)</name>
    <dbReference type="NCBI Taxonomy" id="871963"/>
    <lineage>
        <taxon>Bacteria</taxon>
        <taxon>Bacillati</taxon>
        <taxon>Bacillota</taxon>
        <taxon>Clostridia</taxon>
        <taxon>Eubacteriales</taxon>
        <taxon>Desulfitobacteriaceae</taxon>
        <taxon>Desulfitobacterium</taxon>
    </lineage>
</organism>
<proteinExistence type="predicted"/>